<dbReference type="OrthoDB" id="2445133at2759"/>
<feature type="compositionally biased region" description="Basic and acidic residues" evidence="1">
    <location>
        <begin position="450"/>
        <end position="461"/>
    </location>
</feature>
<feature type="region of interest" description="Disordered" evidence="1">
    <location>
        <begin position="432"/>
        <end position="461"/>
    </location>
</feature>
<evidence type="ECO:0000256" key="1">
    <source>
        <dbReference type="SAM" id="MobiDB-lite"/>
    </source>
</evidence>
<dbReference type="SUPFAM" id="SSF54236">
    <property type="entry name" value="Ubiquitin-like"/>
    <property type="match status" value="1"/>
</dbReference>
<name>A0A3E2H423_SCYLI</name>
<evidence type="ECO:0000313" key="4">
    <source>
        <dbReference type="Proteomes" id="UP000258309"/>
    </source>
</evidence>
<dbReference type="Gene3D" id="3.10.20.90">
    <property type="entry name" value="Phosphatidylinositol 3-kinase Catalytic Subunit, Chain A, domain 1"/>
    <property type="match status" value="1"/>
</dbReference>
<keyword evidence="4" id="KW-1185">Reference proteome</keyword>
<gene>
    <name evidence="3" type="ORF">B7463_g8194</name>
</gene>
<feature type="region of interest" description="Disordered" evidence="1">
    <location>
        <begin position="108"/>
        <end position="201"/>
    </location>
</feature>
<dbReference type="InterPro" id="IPR001012">
    <property type="entry name" value="UBX_dom"/>
</dbReference>
<dbReference type="InterPro" id="IPR029071">
    <property type="entry name" value="Ubiquitin-like_domsf"/>
</dbReference>
<feature type="non-terminal residue" evidence="3">
    <location>
        <position position="1"/>
    </location>
</feature>
<dbReference type="Proteomes" id="UP000258309">
    <property type="component" value="Unassembled WGS sequence"/>
</dbReference>
<dbReference type="STRING" id="5539.A0A3E2H423"/>
<dbReference type="CDD" id="cd01767">
    <property type="entry name" value="UBX"/>
    <property type="match status" value="1"/>
</dbReference>
<dbReference type="Pfam" id="PF23187">
    <property type="entry name" value="UBX7_N"/>
    <property type="match status" value="1"/>
</dbReference>
<feature type="non-terminal residue" evidence="3">
    <location>
        <position position="461"/>
    </location>
</feature>
<dbReference type="Pfam" id="PF00789">
    <property type="entry name" value="UBX"/>
    <property type="match status" value="1"/>
</dbReference>
<evidence type="ECO:0000313" key="3">
    <source>
        <dbReference type="EMBL" id="RFU28129.1"/>
    </source>
</evidence>
<feature type="domain" description="UBX" evidence="2">
    <location>
        <begin position="272"/>
        <end position="355"/>
    </location>
</feature>
<dbReference type="PANTHER" id="PTHR46424">
    <property type="entry name" value="UBX DOMAIN-CONTAINING PROTEIN 4"/>
    <property type="match status" value="1"/>
</dbReference>
<dbReference type="GO" id="GO:0036503">
    <property type="term" value="P:ERAD pathway"/>
    <property type="evidence" value="ECO:0007669"/>
    <property type="project" value="TreeGrafter"/>
</dbReference>
<feature type="compositionally biased region" description="Polar residues" evidence="1">
    <location>
        <begin position="261"/>
        <end position="272"/>
    </location>
</feature>
<dbReference type="EMBL" id="NCSJ02000174">
    <property type="protein sequence ID" value="RFU28129.1"/>
    <property type="molecule type" value="Genomic_DNA"/>
</dbReference>
<feature type="region of interest" description="Disordered" evidence="1">
    <location>
        <begin position="235"/>
        <end position="272"/>
    </location>
</feature>
<protein>
    <recommendedName>
        <fullName evidence="2">UBX domain-containing protein</fullName>
    </recommendedName>
</protein>
<dbReference type="SMART" id="SM00166">
    <property type="entry name" value="UBX"/>
    <property type="match status" value="1"/>
</dbReference>
<feature type="compositionally biased region" description="Polar residues" evidence="1">
    <location>
        <begin position="176"/>
        <end position="201"/>
    </location>
</feature>
<feature type="compositionally biased region" description="Basic and acidic residues" evidence="1">
    <location>
        <begin position="165"/>
        <end position="175"/>
    </location>
</feature>
<feature type="compositionally biased region" description="Low complexity" evidence="1">
    <location>
        <begin position="132"/>
        <end position="144"/>
    </location>
</feature>
<dbReference type="PROSITE" id="PS50033">
    <property type="entry name" value="UBX"/>
    <property type="match status" value="1"/>
</dbReference>
<organism evidence="3 4">
    <name type="scientific">Scytalidium lignicola</name>
    <name type="common">Hyphomycete</name>
    <dbReference type="NCBI Taxonomy" id="5539"/>
    <lineage>
        <taxon>Eukaryota</taxon>
        <taxon>Fungi</taxon>
        <taxon>Dikarya</taxon>
        <taxon>Ascomycota</taxon>
        <taxon>Pezizomycotina</taxon>
        <taxon>Leotiomycetes</taxon>
        <taxon>Leotiomycetes incertae sedis</taxon>
        <taxon>Scytalidium</taxon>
    </lineage>
</organism>
<comment type="caution">
    <text evidence="3">The sequence shown here is derived from an EMBL/GenBank/DDBJ whole genome shotgun (WGS) entry which is preliminary data.</text>
</comment>
<reference evidence="3 4" key="1">
    <citation type="submission" date="2018-05" db="EMBL/GenBank/DDBJ databases">
        <title>Draft genome sequence of Scytalidium lignicola DSM 105466, a ubiquitous saprotrophic fungus.</title>
        <authorList>
            <person name="Buettner E."/>
            <person name="Gebauer A.M."/>
            <person name="Hofrichter M."/>
            <person name="Liers C."/>
            <person name="Kellner H."/>
        </authorList>
    </citation>
    <scope>NUCLEOTIDE SEQUENCE [LARGE SCALE GENOMIC DNA]</scope>
    <source>
        <strain evidence="3 4">DSM 105466</strain>
    </source>
</reference>
<dbReference type="AlphaFoldDB" id="A0A3E2H423"/>
<evidence type="ECO:0000259" key="2">
    <source>
        <dbReference type="PROSITE" id="PS50033"/>
    </source>
</evidence>
<proteinExistence type="predicted"/>
<dbReference type="OMA" id="FEPNNTS"/>
<sequence length="461" mass="50979">MQESKLVACFVTDDGDESILWEQDFLRDPPVMNALLEQTVLLRLTANSQEAAYLAAIFPLPKTPTLVIIQNGELKEYITSGTSKVEFVNRVDNVLQITRMNERVPSSLLSDAGHISTDSSLQTTRGTDIAESTSSSSSQACGSSNPVIPPDGQAQAPQNSENIVDMERKKQEHSTGKTTSYPENSTTTETQPNDIPATENSTDIEYALIQRKRLQVEREERQRILRRVEDDKIERRERETKRKAEASLENGGENNGALLRSETTSNPQKPQTKLQQCAIQVRLFDGQTIRSRFPTTGSLRMDIRPWIDAQQQDTGGRAYTFKQVLTPLPNKNITISEEEQSLASLGLCPSATLILVPIKGYVTAFESSSIGGLVTGTISTGYSLLSSTFNMVTGLMGGLFRITSSPAQDTSDTVEAHPRIPLGVNVRTLRDQENPPGDQQFYNGNALNFEPRRSSQEYETD</sequence>
<dbReference type="PANTHER" id="PTHR46424:SF1">
    <property type="entry name" value="UBX DOMAIN-CONTAINING PROTEIN 4"/>
    <property type="match status" value="1"/>
</dbReference>
<accession>A0A3E2H423</accession>
<dbReference type="GO" id="GO:0005783">
    <property type="term" value="C:endoplasmic reticulum"/>
    <property type="evidence" value="ECO:0007669"/>
    <property type="project" value="TreeGrafter"/>
</dbReference>
<feature type="compositionally biased region" description="Polar residues" evidence="1">
    <location>
        <begin position="116"/>
        <end position="126"/>
    </location>
</feature>
<feature type="compositionally biased region" description="Basic and acidic residues" evidence="1">
    <location>
        <begin position="235"/>
        <end position="246"/>
    </location>
</feature>